<dbReference type="Pfam" id="PF02557">
    <property type="entry name" value="VanY"/>
    <property type="match status" value="1"/>
</dbReference>
<feature type="compositionally biased region" description="Acidic residues" evidence="1">
    <location>
        <begin position="163"/>
        <end position="175"/>
    </location>
</feature>
<feature type="region of interest" description="Disordered" evidence="1">
    <location>
        <begin position="144"/>
        <end position="333"/>
    </location>
</feature>
<dbReference type="InterPro" id="IPR003709">
    <property type="entry name" value="VanY-like_core_dom"/>
</dbReference>
<gene>
    <name evidence="3" type="ORF">BCL65_102197</name>
</gene>
<feature type="domain" description="D-alanyl-D-alanine carboxypeptidase-like core" evidence="2">
    <location>
        <begin position="437"/>
        <end position="547"/>
    </location>
</feature>
<dbReference type="Proteomes" id="UP000239895">
    <property type="component" value="Unassembled WGS sequence"/>
</dbReference>
<feature type="compositionally biased region" description="Basic and acidic residues" evidence="1">
    <location>
        <begin position="321"/>
        <end position="333"/>
    </location>
</feature>
<feature type="compositionally biased region" description="Low complexity" evidence="1">
    <location>
        <begin position="176"/>
        <end position="185"/>
    </location>
</feature>
<dbReference type="SUPFAM" id="SSF55166">
    <property type="entry name" value="Hedgehog/DD-peptidase"/>
    <property type="match status" value="1"/>
</dbReference>
<feature type="compositionally biased region" description="Low complexity" evidence="1">
    <location>
        <begin position="703"/>
        <end position="731"/>
    </location>
</feature>
<name>A0ABX5EH52_9MICO</name>
<feature type="compositionally biased region" description="Acidic residues" evidence="1">
    <location>
        <begin position="745"/>
        <end position="760"/>
    </location>
</feature>
<sequence length="760" mass="76721">MAVEKNGDLGERDAHGVDGSVPRRATPAQRVHPMLRTLGAGAAALTLAAGIMAGSVADLPWNDFAEHPAFSAPVEADPVVVGVVGASTSTGPTTLGQLLDIVERAELAAVDSGRALDPEVQQAAAELGSLLSIYVAQRDAAVAPRAGAPEQRDDVAGPVPGDTDTDEPAAPDPADEPGQPDGGEPIVDPDLGDGELRPPAEADEPAGDDGGSVRPQDVADVGTPQVEYSDATQDDADEPRPTAELEPIEPVDVPSLQLPTLDELLDGDGTGDGDEALRVASPVLPDDAGAADEGDPSDRASAPEVPGTPSAGPDATDGPDDEAHGAPDGAGHEHVHDAVTFDDVVVAATRLSTLLDPASAGYVVDIRPPVTELADGTFVLNDGTPATADGLPLDAVTSSLSAALRSVVDQHASSTAGYSNGMIPASVLCAIPWAPGHMLRCDAALQLEALNEEYRARFGTDIPITDSYRSYAAQVAVRAAKPHLAAVPGTSNHGWGLALDLSTPISGGRSAEYAWLRVNGPDYGWDNPAWARLDGSKPEPWHFEFFAAGPIPDRATSTDDFDTDGGASTGGSATGGSSGGGSKGGAGDGQGAGGGSADSKDGKKKDGGTNGTGDKTGTGGKGGKDGGDSKPSPSPKPSPKPSPGPSEPSEPSPTPKPSPSPSPKPTPEPSPSTPPEPTPTPEPSEPEPEPTETTEPAEPTEPTDPTQEPAPEPTKSAPTTTEPTSEPTSTALLDPALELLGAKDDDPEGDSGADEEPGDQ</sequence>
<evidence type="ECO:0000313" key="4">
    <source>
        <dbReference type="Proteomes" id="UP000239895"/>
    </source>
</evidence>
<dbReference type="CDD" id="cd14814">
    <property type="entry name" value="Peptidase_M15"/>
    <property type="match status" value="1"/>
</dbReference>
<keyword evidence="4" id="KW-1185">Reference proteome</keyword>
<evidence type="ECO:0000259" key="2">
    <source>
        <dbReference type="Pfam" id="PF02557"/>
    </source>
</evidence>
<proteinExistence type="predicted"/>
<comment type="caution">
    <text evidence="3">The sequence shown here is derived from an EMBL/GenBank/DDBJ whole genome shotgun (WGS) entry which is preliminary data.</text>
</comment>
<feature type="compositionally biased region" description="Gly residues" evidence="1">
    <location>
        <begin position="608"/>
        <end position="621"/>
    </location>
</feature>
<feature type="region of interest" description="Disordered" evidence="1">
    <location>
        <begin position="1"/>
        <end position="30"/>
    </location>
</feature>
<reference evidence="3 4" key="1">
    <citation type="submission" date="2018-03" db="EMBL/GenBank/DDBJ databases">
        <title>Comparative analysis of microorganisms from saline springs in Andes Mountain Range, Colombia.</title>
        <authorList>
            <person name="Rubin E."/>
        </authorList>
    </citation>
    <scope>NUCLEOTIDE SEQUENCE [LARGE SCALE GENOMIC DNA]</scope>
    <source>
        <strain evidence="3 4">CG 23</strain>
    </source>
</reference>
<evidence type="ECO:0000313" key="3">
    <source>
        <dbReference type="EMBL" id="PRZ08655.1"/>
    </source>
</evidence>
<dbReference type="RefSeq" id="WP_106265552.1">
    <property type="nucleotide sequence ID" value="NZ_PVTX01000002.1"/>
</dbReference>
<feature type="compositionally biased region" description="Basic and acidic residues" evidence="1">
    <location>
        <begin position="1"/>
        <end position="16"/>
    </location>
</feature>
<dbReference type="PRINTS" id="PR01217">
    <property type="entry name" value="PRICHEXTENSN"/>
</dbReference>
<protein>
    <submittedName>
        <fullName evidence="3">D-alanyl-D-alanine carboxypeptidase-like protein</fullName>
    </submittedName>
</protein>
<feature type="compositionally biased region" description="Acidic residues" evidence="1">
    <location>
        <begin position="263"/>
        <end position="274"/>
    </location>
</feature>
<dbReference type="InterPro" id="IPR009045">
    <property type="entry name" value="Zn_M74/Hedgehog-like"/>
</dbReference>
<accession>A0ABX5EH52</accession>
<feature type="compositionally biased region" description="Basic and acidic residues" evidence="1">
    <location>
        <begin position="598"/>
        <end position="607"/>
    </location>
</feature>
<feature type="region of interest" description="Disordered" evidence="1">
    <location>
        <begin position="550"/>
        <end position="760"/>
    </location>
</feature>
<feature type="compositionally biased region" description="Pro residues" evidence="1">
    <location>
        <begin position="632"/>
        <end position="683"/>
    </location>
</feature>
<evidence type="ECO:0000256" key="1">
    <source>
        <dbReference type="SAM" id="MobiDB-lite"/>
    </source>
</evidence>
<dbReference type="EMBL" id="PVTX01000002">
    <property type="protein sequence ID" value="PRZ08655.1"/>
    <property type="molecule type" value="Genomic_DNA"/>
</dbReference>
<organism evidence="3 4">
    <name type="scientific">Isoptericola halotolerans</name>
    <dbReference type="NCBI Taxonomy" id="300560"/>
    <lineage>
        <taxon>Bacteria</taxon>
        <taxon>Bacillati</taxon>
        <taxon>Actinomycetota</taxon>
        <taxon>Actinomycetes</taxon>
        <taxon>Micrococcales</taxon>
        <taxon>Promicromonosporaceae</taxon>
        <taxon>Isoptericola</taxon>
    </lineage>
</organism>
<feature type="compositionally biased region" description="Gly residues" evidence="1">
    <location>
        <begin position="567"/>
        <end position="596"/>
    </location>
</feature>
<dbReference type="Gene3D" id="3.30.1380.10">
    <property type="match status" value="1"/>
</dbReference>